<reference evidence="7 8" key="1">
    <citation type="journal article" date="2019" name="Nat. Med.">
        <title>A library of human gut bacterial isolates paired with longitudinal multiomics data enables mechanistic microbiome research.</title>
        <authorList>
            <person name="Poyet M."/>
            <person name="Groussin M."/>
            <person name="Gibbons S.M."/>
            <person name="Avila-Pacheco J."/>
            <person name="Jiang X."/>
            <person name="Kearney S.M."/>
            <person name="Perrotta A.R."/>
            <person name="Berdy B."/>
            <person name="Zhao S."/>
            <person name="Lieberman T.D."/>
            <person name="Swanson P.K."/>
            <person name="Smith M."/>
            <person name="Roesemann S."/>
            <person name="Alexander J.E."/>
            <person name="Rich S.A."/>
            <person name="Livny J."/>
            <person name="Vlamakis H."/>
            <person name="Clish C."/>
            <person name="Bullock K."/>
            <person name="Deik A."/>
            <person name="Scott J."/>
            <person name="Pierce K.A."/>
            <person name="Xavier R.J."/>
            <person name="Alm E.J."/>
        </authorList>
    </citation>
    <scope>NUCLEOTIDE SEQUENCE [LARGE SCALE GENOMIC DNA]</scope>
    <source>
        <strain evidence="7 8">BIOML-A19</strain>
    </source>
</reference>
<dbReference type="RefSeq" id="WP_151874950.1">
    <property type="nucleotide sequence ID" value="NZ_JBCLTF010000003.1"/>
</dbReference>
<evidence type="ECO:0000256" key="3">
    <source>
        <dbReference type="ARBA" id="ARBA00023082"/>
    </source>
</evidence>
<comment type="caution">
    <text evidence="7">The sequence shown here is derived from an EMBL/GenBank/DDBJ whole genome shotgun (WGS) entry which is preliminary data.</text>
</comment>
<name>A0A7J5HEQ9_BACUN</name>
<keyword evidence="2" id="KW-0805">Transcription regulation</keyword>
<dbReference type="SUPFAM" id="SSF88946">
    <property type="entry name" value="Sigma2 domain of RNA polymerase sigma factors"/>
    <property type="match status" value="1"/>
</dbReference>
<sequence>MDEKKLILELKNGSEVAFEELYDRYWMKVYHFASLYIMNKEEVKDIVQEVFMKLWDSKQFLREDENFKGFLFIITRNHIFNKSKAKHFNYDFYQLTIDNALEYSYHIENELEARELEIHIERLIGEMPPQRKIVFTLSRKHYKSYKEIALQLNISEKTVERHINEAIKYIKSNLELLIIFVLIDLF</sequence>
<dbReference type="InterPro" id="IPR007627">
    <property type="entry name" value="RNA_pol_sigma70_r2"/>
</dbReference>
<dbReference type="Gene3D" id="1.10.10.10">
    <property type="entry name" value="Winged helix-like DNA-binding domain superfamily/Winged helix DNA-binding domain"/>
    <property type="match status" value="1"/>
</dbReference>
<evidence type="ECO:0000313" key="8">
    <source>
        <dbReference type="Proteomes" id="UP000487221"/>
    </source>
</evidence>
<keyword evidence="4" id="KW-0804">Transcription</keyword>
<evidence type="ECO:0000256" key="1">
    <source>
        <dbReference type="ARBA" id="ARBA00010641"/>
    </source>
</evidence>
<dbReference type="PANTHER" id="PTHR43133">
    <property type="entry name" value="RNA POLYMERASE ECF-TYPE SIGMA FACTO"/>
    <property type="match status" value="1"/>
</dbReference>
<dbReference type="PANTHER" id="PTHR43133:SF46">
    <property type="entry name" value="RNA POLYMERASE SIGMA-70 FACTOR ECF SUBFAMILY"/>
    <property type="match status" value="1"/>
</dbReference>
<dbReference type="InterPro" id="IPR013325">
    <property type="entry name" value="RNA_pol_sigma_r2"/>
</dbReference>
<dbReference type="SUPFAM" id="SSF88659">
    <property type="entry name" value="Sigma3 and sigma4 domains of RNA polymerase sigma factors"/>
    <property type="match status" value="1"/>
</dbReference>
<dbReference type="NCBIfam" id="TIGR02937">
    <property type="entry name" value="sigma70-ECF"/>
    <property type="match status" value="1"/>
</dbReference>
<dbReference type="InterPro" id="IPR036388">
    <property type="entry name" value="WH-like_DNA-bd_sf"/>
</dbReference>
<dbReference type="Pfam" id="PF08281">
    <property type="entry name" value="Sigma70_r4_2"/>
    <property type="match status" value="1"/>
</dbReference>
<feature type="domain" description="RNA polymerase sigma-70 region 2" evidence="5">
    <location>
        <begin position="21"/>
        <end position="81"/>
    </location>
</feature>
<dbReference type="Pfam" id="PF04542">
    <property type="entry name" value="Sigma70_r2"/>
    <property type="match status" value="1"/>
</dbReference>
<dbReference type="GO" id="GO:0016987">
    <property type="term" value="F:sigma factor activity"/>
    <property type="evidence" value="ECO:0007669"/>
    <property type="project" value="UniProtKB-KW"/>
</dbReference>
<proteinExistence type="inferred from homology"/>
<organism evidence="7 8">
    <name type="scientific">Bacteroides uniformis</name>
    <dbReference type="NCBI Taxonomy" id="820"/>
    <lineage>
        <taxon>Bacteria</taxon>
        <taxon>Pseudomonadati</taxon>
        <taxon>Bacteroidota</taxon>
        <taxon>Bacteroidia</taxon>
        <taxon>Bacteroidales</taxon>
        <taxon>Bacteroidaceae</taxon>
        <taxon>Bacteroides</taxon>
    </lineage>
</organism>
<evidence type="ECO:0000313" key="7">
    <source>
        <dbReference type="EMBL" id="KAB4188588.1"/>
    </source>
</evidence>
<dbReference type="InterPro" id="IPR013249">
    <property type="entry name" value="RNA_pol_sigma70_r4_t2"/>
</dbReference>
<dbReference type="NCBIfam" id="TIGR02985">
    <property type="entry name" value="Sig70_bacteroi1"/>
    <property type="match status" value="1"/>
</dbReference>
<comment type="similarity">
    <text evidence="1">Belongs to the sigma-70 factor family. ECF subfamily.</text>
</comment>
<evidence type="ECO:0000259" key="5">
    <source>
        <dbReference type="Pfam" id="PF04542"/>
    </source>
</evidence>
<dbReference type="GO" id="GO:0003677">
    <property type="term" value="F:DNA binding"/>
    <property type="evidence" value="ECO:0007669"/>
    <property type="project" value="InterPro"/>
</dbReference>
<protein>
    <submittedName>
        <fullName evidence="7">RNA polymerase sigma-70 factor</fullName>
    </submittedName>
</protein>
<dbReference type="InterPro" id="IPR014284">
    <property type="entry name" value="RNA_pol_sigma-70_dom"/>
</dbReference>
<dbReference type="InterPro" id="IPR014327">
    <property type="entry name" value="RNA_pol_sigma70_bacteroid"/>
</dbReference>
<dbReference type="Gene3D" id="1.10.1740.10">
    <property type="match status" value="1"/>
</dbReference>
<gene>
    <name evidence="7" type="ORF">GAQ44_00470</name>
</gene>
<dbReference type="Proteomes" id="UP000487221">
    <property type="component" value="Unassembled WGS sequence"/>
</dbReference>
<dbReference type="GO" id="GO:0006352">
    <property type="term" value="P:DNA-templated transcription initiation"/>
    <property type="evidence" value="ECO:0007669"/>
    <property type="project" value="InterPro"/>
</dbReference>
<feature type="domain" description="RNA polymerase sigma factor 70 region 4 type 2" evidence="6">
    <location>
        <begin position="120"/>
        <end position="168"/>
    </location>
</feature>
<evidence type="ECO:0000259" key="6">
    <source>
        <dbReference type="Pfam" id="PF08281"/>
    </source>
</evidence>
<evidence type="ECO:0000256" key="2">
    <source>
        <dbReference type="ARBA" id="ARBA00023015"/>
    </source>
</evidence>
<evidence type="ECO:0000256" key="4">
    <source>
        <dbReference type="ARBA" id="ARBA00023163"/>
    </source>
</evidence>
<dbReference type="InterPro" id="IPR013324">
    <property type="entry name" value="RNA_pol_sigma_r3/r4-like"/>
</dbReference>
<keyword evidence="3" id="KW-0731">Sigma factor</keyword>
<accession>A0A7J5HEQ9</accession>
<dbReference type="InterPro" id="IPR039425">
    <property type="entry name" value="RNA_pol_sigma-70-like"/>
</dbReference>
<dbReference type="EMBL" id="WCTY01000001">
    <property type="protein sequence ID" value="KAB4188588.1"/>
    <property type="molecule type" value="Genomic_DNA"/>
</dbReference>
<dbReference type="AlphaFoldDB" id="A0A7J5HEQ9"/>